<evidence type="ECO:0000256" key="3">
    <source>
        <dbReference type="ARBA" id="ARBA00023002"/>
    </source>
</evidence>
<dbReference type="InterPro" id="IPR020904">
    <property type="entry name" value="Sc_DH/Rdtase_CS"/>
</dbReference>
<reference evidence="4 5" key="1">
    <citation type="journal article" date="2011" name="J. Gen. Appl. Microbiol.">
        <title>Draft genome sequencing of the enigmatic basidiomycete Mixia osmundae.</title>
        <authorList>
            <person name="Nishida H."/>
            <person name="Nagatsuka Y."/>
            <person name="Sugiyama J."/>
        </authorList>
    </citation>
    <scope>NUCLEOTIDE SEQUENCE [LARGE SCALE GENOMIC DNA]</scope>
    <source>
        <strain evidence="5">CBS 9802 / IAM 14324 / JCM 22182 / KY 12970</strain>
    </source>
</reference>
<keyword evidence="5" id="KW-1185">Reference proteome</keyword>
<dbReference type="Gene3D" id="3.40.50.720">
    <property type="entry name" value="NAD(P)-binding Rossmann-like Domain"/>
    <property type="match status" value="1"/>
</dbReference>
<name>G7EAC2_MIXOS</name>
<keyword evidence="2" id="KW-0521">NADP</keyword>
<accession>G7EAC2</accession>
<dbReference type="PANTHER" id="PTHR43008">
    <property type="entry name" value="BENZIL REDUCTASE"/>
    <property type="match status" value="1"/>
</dbReference>
<dbReference type="OrthoDB" id="5307821at2759"/>
<dbReference type="GO" id="GO:0016616">
    <property type="term" value="F:oxidoreductase activity, acting on the CH-OH group of donors, NAD or NADP as acceptor"/>
    <property type="evidence" value="ECO:0007669"/>
    <property type="project" value="UniProtKB-ARBA"/>
</dbReference>
<dbReference type="HOGENOM" id="CLU_010194_2_3_1"/>
<dbReference type="InterPro" id="IPR036291">
    <property type="entry name" value="NAD(P)-bd_dom_sf"/>
</dbReference>
<sequence length="288" mass="31850">MHPAIKPRNVAVITGAGYGGIGYAMGAKLAAQQMRVALLDISQEHLDTAHKDLTEQHHISAEDVLTVQTDVTSLSSLEAARSEVLQQFKQIDLLHLNAGTHCPTKAWEGLDNWRKTLDVNLMGVVQGAQVFVPELLKSRSPGAVVVTGSKQGITCPPGNPAYNVSKAAVKAFAEQLSYELRQETQDRVSAHLLVPGWVHSKLTMQGDVSQAVKPGQWTPDQTVDVLLARMASNDFYIIVEDGDTKWRTDRARIEWTMGDMTENRPALSRWHDDHKQAFEQHMSSRTPK</sequence>
<dbReference type="eggNOG" id="KOG4169">
    <property type="taxonomic scope" value="Eukaryota"/>
</dbReference>
<protein>
    <submittedName>
        <fullName evidence="4">Uncharacterized protein</fullName>
    </submittedName>
</protein>
<dbReference type="SUPFAM" id="SSF51735">
    <property type="entry name" value="NAD(P)-binding Rossmann-fold domains"/>
    <property type="match status" value="1"/>
</dbReference>
<evidence type="ECO:0000256" key="2">
    <source>
        <dbReference type="ARBA" id="ARBA00022857"/>
    </source>
</evidence>
<dbReference type="Pfam" id="PF00106">
    <property type="entry name" value="adh_short"/>
    <property type="match status" value="1"/>
</dbReference>
<evidence type="ECO:0000313" key="5">
    <source>
        <dbReference type="Proteomes" id="UP000009131"/>
    </source>
</evidence>
<evidence type="ECO:0000313" key="4">
    <source>
        <dbReference type="EMBL" id="GAA99782.1"/>
    </source>
</evidence>
<dbReference type="Proteomes" id="UP000009131">
    <property type="component" value="Unassembled WGS sequence"/>
</dbReference>
<proteinExistence type="inferred from homology"/>
<dbReference type="STRING" id="764103.G7EAC2"/>
<dbReference type="EMBL" id="BABT02000234">
    <property type="protein sequence ID" value="GAA99782.1"/>
    <property type="molecule type" value="Genomic_DNA"/>
</dbReference>
<dbReference type="RefSeq" id="XP_014566376.1">
    <property type="nucleotide sequence ID" value="XM_014710890.1"/>
</dbReference>
<organism evidence="4 5">
    <name type="scientific">Mixia osmundae (strain CBS 9802 / IAM 14324 / JCM 22182 / KY 12970)</name>
    <dbReference type="NCBI Taxonomy" id="764103"/>
    <lineage>
        <taxon>Eukaryota</taxon>
        <taxon>Fungi</taxon>
        <taxon>Dikarya</taxon>
        <taxon>Basidiomycota</taxon>
        <taxon>Pucciniomycotina</taxon>
        <taxon>Mixiomycetes</taxon>
        <taxon>Mixiales</taxon>
        <taxon>Mixiaceae</taxon>
        <taxon>Mixia</taxon>
    </lineage>
</organism>
<dbReference type="InParanoid" id="G7EAC2"/>
<dbReference type="PRINTS" id="PR00081">
    <property type="entry name" value="GDHRDH"/>
</dbReference>
<comment type="similarity">
    <text evidence="1">Belongs to the short-chain dehydrogenases/reductases (SDR) family.</text>
</comment>
<dbReference type="OMA" id="SRWHKDY"/>
<dbReference type="InterPro" id="IPR002347">
    <property type="entry name" value="SDR_fam"/>
</dbReference>
<keyword evidence="3" id="KW-0560">Oxidoreductase</keyword>
<comment type="caution">
    <text evidence="4">The sequence shown here is derived from an EMBL/GenBank/DDBJ whole genome shotgun (WGS) entry which is preliminary data.</text>
</comment>
<dbReference type="AlphaFoldDB" id="G7EAC2"/>
<gene>
    <name evidence="4" type="primary">Mo06485</name>
    <name evidence="4" type="ORF">E5Q_06485</name>
</gene>
<dbReference type="PANTHER" id="PTHR43008:SF7">
    <property type="entry name" value="SHORT CHAIN DEHYDROGENASE_REDUCTASE (AFU_ORTHOLOGUE AFUA_2G00830)"/>
    <property type="match status" value="1"/>
</dbReference>
<dbReference type="GO" id="GO:0050664">
    <property type="term" value="F:oxidoreductase activity, acting on NAD(P)H, oxygen as acceptor"/>
    <property type="evidence" value="ECO:0007669"/>
    <property type="project" value="TreeGrafter"/>
</dbReference>
<evidence type="ECO:0000256" key="1">
    <source>
        <dbReference type="ARBA" id="ARBA00006484"/>
    </source>
</evidence>
<dbReference type="CDD" id="cd05233">
    <property type="entry name" value="SDR_c"/>
    <property type="match status" value="1"/>
</dbReference>
<reference evidence="4 5" key="2">
    <citation type="journal article" date="2012" name="Open Biol.">
        <title>Characteristics of nucleosomes and linker DNA regions on the genome of the basidiomycete Mixia osmundae revealed by mono- and dinucleosome mapping.</title>
        <authorList>
            <person name="Nishida H."/>
            <person name="Kondo S."/>
            <person name="Matsumoto T."/>
            <person name="Suzuki Y."/>
            <person name="Yoshikawa H."/>
            <person name="Taylor T.D."/>
            <person name="Sugiyama J."/>
        </authorList>
    </citation>
    <scope>NUCLEOTIDE SEQUENCE [LARGE SCALE GENOMIC DNA]</scope>
    <source>
        <strain evidence="5">CBS 9802 / IAM 14324 / JCM 22182 / KY 12970</strain>
    </source>
</reference>
<dbReference type="PROSITE" id="PS00061">
    <property type="entry name" value="ADH_SHORT"/>
    <property type="match status" value="1"/>
</dbReference>